<sequence length="105" mass="11620">MSMSRRILVAAAISASTLAGCDRAPEFPEVLMTYRDTDWLEANEDRIPEIVAECDKIMNSELGRDDLPIPVWRNCGSIKSNLASIERSRALEERRARAAAAAKGQ</sequence>
<comment type="caution">
    <text evidence="1">The sequence shown here is derived from an EMBL/GenBank/DDBJ whole genome shotgun (WGS) entry which is preliminary data.</text>
</comment>
<dbReference type="RefSeq" id="WP_346034175.1">
    <property type="nucleotide sequence ID" value="NZ_BAABHV010000036.1"/>
</dbReference>
<evidence type="ECO:0000313" key="2">
    <source>
        <dbReference type="Proteomes" id="UP001500518"/>
    </source>
</evidence>
<accession>A0ABP9KTX9</accession>
<name>A0ABP9KTX9_9SPHN</name>
<gene>
    <name evidence="1" type="ORF">GCM10023208_34950</name>
</gene>
<keyword evidence="2" id="KW-1185">Reference proteome</keyword>
<evidence type="ECO:0008006" key="3">
    <source>
        <dbReference type="Google" id="ProtNLM"/>
    </source>
</evidence>
<proteinExistence type="predicted"/>
<dbReference type="PROSITE" id="PS51257">
    <property type="entry name" value="PROKAR_LIPOPROTEIN"/>
    <property type="match status" value="1"/>
</dbReference>
<evidence type="ECO:0000313" key="1">
    <source>
        <dbReference type="EMBL" id="GAA5063690.1"/>
    </source>
</evidence>
<protein>
    <recommendedName>
        <fullName evidence="3">UrcA family protein</fullName>
    </recommendedName>
</protein>
<organism evidence="1 2">
    <name type="scientific">Erythrobacter westpacificensis</name>
    <dbReference type="NCBI Taxonomy" id="1055231"/>
    <lineage>
        <taxon>Bacteria</taxon>
        <taxon>Pseudomonadati</taxon>
        <taxon>Pseudomonadota</taxon>
        <taxon>Alphaproteobacteria</taxon>
        <taxon>Sphingomonadales</taxon>
        <taxon>Erythrobacteraceae</taxon>
        <taxon>Erythrobacter/Porphyrobacter group</taxon>
        <taxon>Erythrobacter</taxon>
    </lineage>
</organism>
<dbReference type="Proteomes" id="UP001500518">
    <property type="component" value="Unassembled WGS sequence"/>
</dbReference>
<dbReference type="EMBL" id="BAABHV010000036">
    <property type="protein sequence ID" value="GAA5063690.1"/>
    <property type="molecule type" value="Genomic_DNA"/>
</dbReference>
<reference evidence="2" key="1">
    <citation type="journal article" date="2019" name="Int. J. Syst. Evol. Microbiol.">
        <title>The Global Catalogue of Microorganisms (GCM) 10K type strain sequencing project: providing services to taxonomists for standard genome sequencing and annotation.</title>
        <authorList>
            <consortium name="The Broad Institute Genomics Platform"/>
            <consortium name="The Broad Institute Genome Sequencing Center for Infectious Disease"/>
            <person name="Wu L."/>
            <person name="Ma J."/>
        </authorList>
    </citation>
    <scope>NUCLEOTIDE SEQUENCE [LARGE SCALE GENOMIC DNA]</scope>
    <source>
        <strain evidence="2">JCM 18014</strain>
    </source>
</reference>